<keyword evidence="8" id="KW-1133">Transmembrane helix</keyword>
<feature type="signal peptide" evidence="9">
    <location>
        <begin position="1"/>
        <end position="32"/>
    </location>
</feature>
<gene>
    <name evidence="10" type="ORF">PGLA2088_LOCUS701</name>
</gene>
<reference evidence="10" key="1">
    <citation type="submission" date="2021-02" db="EMBL/GenBank/DDBJ databases">
        <authorList>
            <person name="Dougan E. K."/>
            <person name="Rhodes N."/>
            <person name="Thang M."/>
            <person name="Chan C."/>
        </authorList>
    </citation>
    <scope>NUCLEOTIDE SEQUENCE</scope>
</reference>
<dbReference type="EMBL" id="CAJNNW010000501">
    <property type="protein sequence ID" value="CAE8628220.1"/>
    <property type="molecule type" value="Genomic_DNA"/>
</dbReference>
<comment type="similarity">
    <text evidence="2">Belongs to the cytochrome P450 family.</text>
</comment>
<dbReference type="PANTHER" id="PTHR24286:SF24">
    <property type="entry name" value="LANOSTEROL 14-ALPHA DEMETHYLASE"/>
    <property type="match status" value="1"/>
</dbReference>
<evidence type="ECO:0000256" key="3">
    <source>
        <dbReference type="ARBA" id="ARBA00022617"/>
    </source>
</evidence>
<dbReference type="GO" id="GO:0004497">
    <property type="term" value="F:monooxygenase activity"/>
    <property type="evidence" value="ECO:0007669"/>
    <property type="project" value="UniProtKB-KW"/>
</dbReference>
<dbReference type="InterPro" id="IPR036396">
    <property type="entry name" value="Cyt_P450_sf"/>
</dbReference>
<dbReference type="GO" id="GO:0020037">
    <property type="term" value="F:heme binding"/>
    <property type="evidence" value="ECO:0007669"/>
    <property type="project" value="InterPro"/>
</dbReference>
<evidence type="ECO:0008006" key="12">
    <source>
        <dbReference type="Google" id="ProtNLM"/>
    </source>
</evidence>
<dbReference type="Pfam" id="PF00067">
    <property type="entry name" value="p450"/>
    <property type="match status" value="1"/>
</dbReference>
<keyword evidence="9" id="KW-0732">Signal</keyword>
<evidence type="ECO:0000256" key="2">
    <source>
        <dbReference type="ARBA" id="ARBA00010617"/>
    </source>
</evidence>
<dbReference type="Proteomes" id="UP000626109">
    <property type="component" value="Unassembled WGS sequence"/>
</dbReference>
<comment type="caution">
    <text evidence="10">The sequence shown here is derived from an EMBL/GenBank/DDBJ whole genome shotgun (WGS) entry which is preliminary data.</text>
</comment>
<evidence type="ECO:0000256" key="6">
    <source>
        <dbReference type="ARBA" id="ARBA00023004"/>
    </source>
</evidence>
<dbReference type="PANTHER" id="PTHR24286">
    <property type="entry name" value="CYTOCHROME P450 26"/>
    <property type="match status" value="1"/>
</dbReference>
<dbReference type="GO" id="GO:0016125">
    <property type="term" value="P:sterol metabolic process"/>
    <property type="evidence" value="ECO:0007669"/>
    <property type="project" value="TreeGrafter"/>
</dbReference>
<evidence type="ECO:0000256" key="8">
    <source>
        <dbReference type="SAM" id="Phobius"/>
    </source>
</evidence>
<keyword evidence="5" id="KW-0560">Oxidoreductase</keyword>
<dbReference type="Gene3D" id="1.10.630.10">
    <property type="entry name" value="Cytochrome P450"/>
    <property type="match status" value="1"/>
</dbReference>
<keyword evidence="6" id="KW-0408">Iron</keyword>
<evidence type="ECO:0000313" key="10">
    <source>
        <dbReference type="EMBL" id="CAE8628220.1"/>
    </source>
</evidence>
<keyword evidence="4" id="KW-0479">Metal-binding</keyword>
<dbReference type="AlphaFoldDB" id="A0A813GUA1"/>
<keyword evidence="7" id="KW-0503">Monooxygenase</keyword>
<accession>A0A813GUA1</accession>
<feature type="chain" id="PRO_5032896161" description="Cytochrome P450" evidence="9">
    <location>
        <begin position="33"/>
        <end position="564"/>
    </location>
</feature>
<evidence type="ECO:0000256" key="7">
    <source>
        <dbReference type="ARBA" id="ARBA00023033"/>
    </source>
</evidence>
<evidence type="ECO:0000256" key="4">
    <source>
        <dbReference type="ARBA" id="ARBA00022723"/>
    </source>
</evidence>
<dbReference type="InterPro" id="IPR001128">
    <property type="entry name" value="Cyt_P450"/>
</dbReference>
<evidence type="ECO:0000256" key="5">
    <source>
        <dbReference type="ARBA" id="ARBA00023002"/>
    </source>
</evidence>
<dbReference type="SUPFAM" id="SSF48264">
    <property type="entry name" value="Cytochrome P450"/>
    <property type="match status" value="1"/>
</dbReference>
<keyword evidence="3" id="KW-0349">Heme</keyword>
<name>A0A813GUA1_POLGL</name>
<dbReference type="GO" id="GO:0016705">
    <property type="term" value="F:oxidoreductase activity, acting on paired donors, with incorporation or reduction of molecular oxygen"/>
    <property type="evidence" value="ECO:0007669"/>
    <property type="project" value="InterPro"/>
</dbReference>
<evidence type="ECO:0000256" key="1">
    <source>
        <dbReference type="ARBA" id="ARBA00001971"/>
    </source>
</evidence>
<proteinExistence type="inferred from homology"/>
<evidence type="ECO:0000256" key="9">
    <source>
        <dbReference type="SAM" id="SignalP"/>
    </source>
</evidence>
<organism evidence="10 11">
    <name type="scientific">Polarella glacialis</name>
    <name type="common">Dinoflagellate</name>
    <dbReference type="NCBI Taxonomy" id="89957"/>
    <lineage>
        <taxon>Eukaryota</taxon>
        <taxon>Sar</taxon>
        <taxon>Alveolata</taxon>
        <taxon>Dinophyceae</taxon>
        <taxon>Suessiales</taxon>
        <taxon>Suessiaceae</taxon>
        <taxon>Polarella</taxon>
    </lineage>
</organism>
<keyword evidence="8" id="KW-0812">Transmembrane</keyword>
<keyword evidence="8" id="KW-0472">Membrane</keyword>
<comment type="cofactor">
    <cofactor evidence="1">
        <name>heme</name>
        <dbReference type="ChEBI" id="CHEBI:30413"/>
    </cofactor>
</comment>
<feature type="transmembrane region" description="Helical" evidence="8">
    <location>
        <begin position="82"/>
        <end position="107"/>
    </location>
</feature>
<evidence type="ECO:0000313" key="11">
    <source>
        <dbReference type="Proteomes" id="UP000626109"/>
    </source>
</evidence>
<protein>
    <recommendedName>
        <fullName evidence="12">Cytochrome P450</fullName>
    </recommendedName>
</protein>
<dbReference type="GO" id="GO:0005506">
    <property type="term" value="F:iron ion binding"/>
    <property type="evidence" value="ECO:0007669"/>
    <property type="project" value="InterPro"/>
</dbReference>
<sequence length="564" mass="61495">MACTSSRPGCKLCAMAAVLLAMASSTWRPHAAFYHTSGQHRGSSSRSLLPAAKGLCKTPRLTRFALAPAIAAPLASSLAQRFLGLCGAMLGVSGLGLGALLSLILAGQYGPILKHRKRLPPVDLGLPVLGQSNNILKHGWSGGGRSWLRHLQAKHGPAFVFNLLFVNRVAVYYTVYEKYMQELERAGKLRPLFSKSMQSLLGQKSVLTLPGGKGGALHARIRQKIGPALTQHQLCLMAPQVEAMCRLVLEDMVEETIRDGRTTLLPKIDRLTQDVAAASLLGGFADPDLPHLARIRSLMEDIVAGLFNIPVEKVFGRETVLGKAMRAKVEACQLIDELSELARKGEGSRPGQRDVLSQLARESAEGQALSAEEIHDSVVTMAFAGKVTAAAALPVAVVELARRPDWIQRLASEAPHFEEGVERARPALQFIREAMRIKPPAAAFYRGSDDWIDLGELGAVPPGMPVAVCMDHPRAGLAEGMSEEFEPERWTEEHARQYFIFFGGATPHTCPGKGLALLEMQIFLGLLCRDYSFEVLSEETFVDRAITQVKYKNGLPMKVFRKEL</sequence>